<keyword evidence="2" id="KW-1185">Reference proteome</keyword>
<name>A0ABD3Q964_9STRA</name>
<reference evidence="1 2" key="1">
    <citation type="submission" date="2024-10" db="EMBL/GenBank/DDBJ databases">
        <title>Updated reference genomes for cyclostephanoid diatoms.</title>
        <authorList>
            <person name="Roberts W.R."/>
            <person name="Alverson A.J."/>
        </authorList>
    </citation>
    <scope>NUCLEOTIDE SEQUENCE [LARGE SCALE GENOMIC DNA]</scope>
    <source>
        <strain evidence="1 2">AJA010-31</strain>
    </source>
</reference>
<dbReference type="Proteomes" id="UP001530400">
    <property type="component" value="Unassembled WGS sequence"/>
</dbReference>
<evidence type="ECO:0000313" key="1">
    <source>
        <dbReference type="EMBL" id="KAL3796607.1"/>
    </source>
</evidence>
<dbReference type="EMBL" id="JALLPJ020000292">
    <property type="protein sequence ID" value="KAL3796607.1"/>
    <property type="molecule type" value="Genomic_DNA"/>
</dbReference>
<gene>
    <name evidence="1" type="ORF">ACHAWO_010311</name>
</gene>
<comment type="caution">
    <text evidence="1">The sequence shown here is derived from an EMBL/GenBank/DDBJ whole genome shotgun (WGS) entry which is preliminary data.</text>
</comment>
<dbReference type="AlphaFoldDB" id="A0ABD3Q964"/>
<proteinExistence type="predicted"/>
<evidence type="ECO:0000313" key="2">
    <source>
        <dbReference type="Proteomes" id="UP001530400"/>
    </source>
</evidence>
<accession>A0ABD3Q964</accession>
<protein>
    <submittedName>
        <fullName evidence="1">Uncharacterized protein</fullName>
    </submittedName>
</protein>
<sequence>MITSMFWPFALKAIVERHNKLQITPDGATPESTFYSMAPNKISVGNYHTLFCPVYVLDSRLHSAGSIGPPKWEPRSRIGIYLGHSPFHAGNVALVFNPTTGYVSPQYHVVFDDDISTVPYMLKAQIPPNWEELYNSSTELATDEDFNLAQSWFNEQANTVDVDK</sequence>
<organism evidence="1 2">
    <name type="scientific">Cyclotella atomus</name>
    <dbReference type="NCBI Taxonomy" id="382360"/>
    <lineage>
        <taxon>Eukaryota</taxon>
        <taxon>Sar</taxon>
        <taxon>Stramenopiles</taxon>
        <taxon>Ochrophyta</taxon>
        <taxon>Bacillariophyta</taxon>
        <taxon>Coscinodiscophyceae</taxon>
        <taxon>Thalassiosirophycidae</taxon>
        <taxon>Stephanodiscales</taxon>
        <taxon>Stephanodiscaceae</taxon>
        <taxon>Cyclotella</taxon>
    </lineage>
</organism>